<evidence type="ECO:0000313" key="1">
    <source>
        <dbReference type="EMBL" id="KYC97086.1"/>
    </source>
</evidence>
<comment type="caution">
    <text evidence="1">The sequence shown here is derived from an EMBL/GenBank/DDBJ whole genome shotgun (WGS) entry which is preliminary data.</text>
</comment>
<dbReference type="EMBL" id="LQYN01000086">
    <property type="protein sequence ID" value="KYC97086.1"/>
    <property type="molecule type" value="Genomic_DNA"/>
</dbReference>
<evidence type="ECO:0000313" key="2">
    <source>
        <dbReference type="Proteomes" id="UP000075666"/>
    </source>
</evidence>
<dbReference type="AlphaFoldDB" id="A0A150KNL0"/>
<organism evidence="1 2">
    <name type="scientific">Heyndrickxia sporothermodurans</name>
    <dbReference type="NCBI Taxonomy" id="46224"/>
    <lineage>
        <taxon>Bacteria</taxon>
        <taxon>Bacillati</taxon>
        <taxon>Bacillota</taxon>
        <taxon>Bacilli</taxon>
        <taxon>Bacillales</taxon>
        <taxon>Bacillaceae</taxon>
        <taxon>Heyndrickxia</taxon>
    </lineage>
</organism>
<dbReference type="Proteomes" id="UP000075666">
    <property type="component" value="Unassembled WGS sequence"/>
</dbReference>
<proteinExistence type="predicted"/>
<reference evidence="1 2" key="1">
    <citation type="submission" date="2016-01" db="EMBL/GenBank/DDBJ databases">
        <title>Genome Sequences of Twelve Sporeforming Bacillus Species Isolated from Foods.</title>
        <authorList>
            <person name="Berendsen E.M."/>
            <person name="Wells-Bennik M.H."/>
            <person name="Krawcyk A.O."/>
            <person name="De Jong A."/>
            <person name="Holsappel S."/>
            <person name="Eijlander R.T."/>
            <person name="Kuipers O.P."/>
        </authorList>
    </citation>
    <scope>NUCLEOTIDE SEQUENCE [LARGE SCALE GENOMIC DNA]</scope>
    <source>
        <strain evidence="1 2">B4102</strain>
    </source>
</reference>
<gene>
    <name evidence="1" type="ORF">B4102_0741</name>
</gene>
<name>A0A150KNL0_9BACI</name>
<dbReference type="PATRIC" id="fig|46224.3.peg.4145"/>
<protein>
    <submittedName>
        <fullName evidence="1">Uncharacterized protein</fullName>
    </submittedName>
</protein>
<keyword evidence="2" id="KW-1185">Reference proteome</keyword>
<accession>A0A150KNL0</accession>
<sequence>METFPPLNRIDGMETNSNEITTMFGPSVTGIIKNSLLII</sequence>